<comment type="similarity">
    <text evidence="2 6">Belongs to the drug/metabolite transporter (DMT) superfamily. Plant drug/metabolite exporter (P-DME) (TC 2.A.7.4) family.</text>
</comment>
<feature type="transmembrane region" description="Helical" evidence="6">
    <location>
        <begin position="180"/>
        <end position="200"/>
    </location>
</feature>
<feature type="transmembrane region" description="Helical" evidence="6">
    <location>
        <begin position="245"/>
        <end position="265"/>
    </location>
</feature>
<feature type="transmembrane region" description="Helical" evidence="6">
    <location>
        <begin position="137"/>
        <end position="160"/>
    </location>
</feature>
<evidence type="ECO:0000256" key="1">
    <source>
        <dbReference type="ARBA" id="ARBA00004141"/>
    </source>
</evidence>
<keyword evidence="4 6" id="KW-1133">Transmembrane helix</keyword>
<feature type="domain" description="EamA" evidence="7">
    <location>
        <begin position="13"/>
        <end position="152"/>
    </location>
</feature>
<keyword evidence="9" id="KW-1185">Reference proteome</keyword>
<accession>A0AAV0R5Z8</accession>
<comment type="subcellular location">
    <subcellularLocation>
        <location evidence="1 6">Membrane</location>
        <topology evidence="1 6">Multi-pass membrane protein</topology>
    </subcellularLocation>
</comment>
<evidence type="ECO:0000256" key="6">
    <source>
        <dbReference type="RuleBase" id="RU363077"/>
    </source>
</evidence>
<feature type="transmembrane region" description="Helical" evidence="6">
    <location>
        <begin position="102"/>
        <end position="125"/>
    </location>
</feature>
<protein>
    <recommendedName>
        <fullName evidence="6">WAT1-related protein</fullName>
    </recommendedName>
</protein>
<feature type="transmembrane region" description="Helical" evidence="6">
    <location>
        <begin position="277"/>
        <end position="297"/>
    </location>
</feature>
<keyword evidence="5 6" id="KW-0472">Membrane</keyword>
<feature type="domain" description="EamA" evidence="7">
    <location>
        <begin position="182"/>
        <end position="321"/>
    </location>
</feature>
<evidence type="ECO:0000313" key="8">
    <source>
        <dbReference type="EMBL" id="CAI0551778.1"/>
    </source>
</evidence>
<keyword evidence="3 6" id="KW-0812">Transmembrane</keyword>
<organism evidence="8 9">
    <name type="scientific">Linum tenue</name>
    <dbReference type="NCBI Taxonomy" id="586396"/>
    <lineage>
        <taxon>Eukaryota</taxon>
        <taxon>Viridiplantae</taxon>
        <taxon>Streptophyta</taxon>
        <taxon>Embryophyta</taxon>
        <taxon>Tracheophyta</taxon>
        <taxon>Spermatophyta</taxon>
        <taxon>Magnoliopsida</taxon>
        <taxon>eudicotyledons</taxon>
        <taxon>Gunneridae</taxon>
        <taxon>Pentapetalae</taxon>
        <taxon>rosids</taxon>
        <taxon>fabids</taxon>
        <taxon>Malpighiales</taxon>
        <taxon>Linaceae</taxon>
        <taxon>Linum</taxon>
    </lineage>
</organism>
<evidence type="ECO:0000256" key="4">
    <source>
        <dbReference type="ARBA" id="ARBA00022989"/>
    </source>
</evidence>
<name>A0AAV0R5Z8_9ROSI</name>
<comment type="caution">
    <text evidence="8">The sequence shown here is derived from an EMBL/GenBank/DDBJ whole genome shotgun (WGS) entry which is preliminary data.</text>
</comment>
<sequence length="346" mass="37169">MAAAEWLEKMKPVIAVVMLQVGSAGMDVISKVALNEGMSNYVFVVYRHAVATLLISPFALLLDRGSRPEMTRSIFTKISALGLLEPVINQNLYFLGMKYTTATFAAAIVNILPALTFLMAFIIGLEKVRMKSIHSKAKVFGTIATVAGAMVMTLIKGPAFEQDVAAGGGSSATVAESHSFMKGGLMMTVGCFSWAGFVILQAITLKEYPADLSLTALICLAGTIEGGIVALLVEWGRPEAWALGWDTKLLAAVYSGVVCSGLLFYIQGIVMRERGPVFVTAFNPLCMVLVAIMSSIFLDEEMFLGRVIGAAIIVAGLYLVVWGKSVDYDNSSATLQENQPLLEERV</sequence>
<evidence type="ECO:0000313" key="9">
    <source>
        <dbReference type="Proteomes" id="UP001154282"/>
    </source>
</evidence>
<evidence type="ECO:0000256" key="5">
    <source>
        <dbReference type="ARBA" id="ARBA00023136"/>
    </source>
</evidence>
<gene>
    <name evidence="8" type="ORF">LITE_LOCUS46136</name>
</gene>
<evidence type="ECO:0000259" key="7">
    <source>
        <dbReference type="Pfam" id="PF00892"/>
    </source>
</evidence>
<dbReference type="Proteomes" id="UP001154282">
    <property type="component" value="Unassembled WGS sequence"/>
</dbReference>
<feature type="transmembrane region" description="Helical" evidence="6">
    <location>
        <begin position="303"/>
        <end position="322"/>
    </location>
</feature>
<proteinExistence type="inferred from homology"/>
<feature type="transmembrane region" description="Helical" evidence="6">
    <location>
        <begin position="212"/>
        <end position="233"/>
    </location>
</feature>
<evidence type="ECO:0000256" key="2">
    <source>
        <dbReference type="ARBA" id="ARBA00007635"/>
    </source>
</evidence>
<dbReference type="InterPro" id="IPR037185">
    <property type="entry name" value="EmrE-like"/>
</dbReference>
<dbReference type="EMBL" id="CAMGYJ010000010">
    <property type="protein sequence ID" value="CAI0551778.1"/>
    <property type="molecule type" value="Genomic_DNA"/>
</dbReference>
<dbReference type="InterPro" id="IPR030184">
    <property type="entry name" value="WAT1-related"/>
</dbReference>
<feature type="transmembrane region" description="Helical" evidence="6">
    <location>
        <begin position="41"/>
        <end position="62"/>
    </location>
</feature>
<reference evidence="8" key="1">
    <citation type="submission" date="2022-08" db="EMBL/GenBank/DDBJ databases">
        <authorList>
            <person name="Gutierrez-Valencia J."/>
        </authorList>
    </citation>
    <scope>NUCLEOTIDE SEQUENCE</scope>
</reference>
<dbReference type="InterPro" id="IPR000620">
    <property type="entry name" value="EamA_dom"/>
</dbReference>
<dbReference type="PANTHER" id="PTHR31218">
    <property type="entry name" value="WAT1-RELATED PROTEIN"/>
    <property type="match status" value="1"/>
</dbReference>
<dbReference type="AlphaFoldDB" id="A0AAV0R5Z8"/>
<dbReference type="GO" id="GO:0016020">
    <property type="term" value="C:membrane"/>
    <property type="evidence" value="ECO:0007669"/>
    <property type="project" value="UniProtKB-SubCell"/>
</dbReference>
<dbReference type="SUPFAM" id="SSF103481">
    <property type="entry name" value="Multidrug resistance efflux transporter EmrE"/>
    <property type="match status" value="2"/>
</dbReference>
<dbReference type="GO" id="GO:0022857">
    <property type="term" value="F:transmembrane transporter activity"/>
    <property type="evidence" value="ECO:0007669"/>
    <property type="project" value="InterPro"/>
</dbReference>
<dbReference type="Pfam" id="PF00892">
    <property type="entry name" value="EamA"/>
    <property type="match status" value="2"/>
</dbReference>
<evidence type="ECO:0000256" key="3">
    <source>
        <dbReference type="ARBA" id="ARBA00022692"/>
    </source>
</evidence>